<comment type="similarity">
    <text evidence="3">Belongs to the class-III pyridoxal-phosphate-dependent aminotransferase family. HemL subfamily.</text>
</comment>
<gene>
    <name evidence="11" type="primary">hemL</name>
    <name evidence="11" type="ORF">SPIL2461_LOCUS10787</name>
</gene>
<name>A0A812RKU7_SYMPI</name>
<dbReference type="PROSITE" id="PS00600">
    <property type="entry name" value="AA_TRANSFER_CLASS_3"/>
    <property type="match status" value="1"/>
</dbReference>
<dbReference type="HAMAP" id="MF_00375">
    <property type="entry name" value="HemL_aminotrans_3"/>
    <property type="match status" value="1"/>
</dbReference>
<comment type="caution">
    <text evidence="11">The sequence shown here is derived from an EMBL/GenBank/DDBJ whole genome shotgun (WGS) entry which is preliminary data.</text>
</comment>
<dbReference type="CDD" id="cd00610">
    <property type="entry name" value="OAT_like"/>
    <property type="match status" value="1"/>
</dbReference>
<evidence type="ECO:0000256" key="8">
    <source>
        <dbReference type="ARBA" id="ARBA00023235"/>
    </source>
</evidence>
<evidence type="ECO:0000256" key="2">
    <source>
        <dbReference type="ARBA" id="ARBA00004819"/>
    </source>
</evidence>
<dbReference type="OrthoDB" id="432447at2759"/>
<comment type="pathway">
    <text evidence="2">Porphyrin-containing compound metabolism; protoporphyrin-IX biosynthesis; 5-aminolevulinate from L-glutamyl-tRNA(Glu): step 2/2.</text>
</comment>
<dbReference type="SUPFAM" id="SSF53383">
    <property type="entry name" value="PLP-dependent transferases"/>
    <property type="match status" value="1"/>
</dbReference>
<evidence type="ECO:0000259" key="10">
    <source>
        <dbReference type="Pfam" id="PF00294"/>
    </source>
</evidence>
<dbReference type="AlphaFoldDB" id="A0A812RKU7"/>
<dbReference type="InterPro" id="IPR004639">
    <property type="entry name" value="4pyrrol_synth_GluAld_NH2Trfase"/>
</dbReference>
<dbReference type="EC" id="5.4.3.8" evidence="4"/>
<evidence type="ECO:0000256" key="7">
    <source>
        <dbReference type="ARBA" id="ARBA00022898"/>
    </source>
</evidence>
<dbReference type="PANTHER" id="PTHR43713:SF3">
    <property type="entry name" value="GLUTAMATE-1-SEMIALDEHYDE 2,1-AMINOMUTASE 1, CHLOROPLASTIC-RELATED"/>
    <property type="match status" value="1"/>
</dbReference>
<dbReference type="GO" id="GO:0042286">
    <property type="term" value="F:glutamate-1-semialdehyde 2,1-aminomutase activity"/>
    <property type="evidence" value="ECO:0007669"/>
    <property type="project" value="UniProtKB-EC"/>
</dbReference>
<comment type="cofactor">
    <cofactor evidence="1">
        <name>pyridoxal 5'-phosphate</name>
        <dbReference type="ChEBI" id="CHEBI:597326"/>
    </cofactor>
</comment>
<sequence length="750" mass="79257">MNRSTSSDLIRRAKRSIPGGVNSPVRAFKGVGGDPVFFNRGNGPYVYDVDNNQYVDYVGSWGPMILGHGHQPTVDAVVAQAQKALGFGAPTEGEITLAEAIIERVPSIEKVRMVNSGTEATMSAIRLARGFTGRDKILKFTGCYHGHSDSLLVKAGSGVLTLGIPNSPGVPAAVAADTLNAPFNDISAVQAIFAQYPEQIACIIVEPIAGNMGCIPPVEGFLEGLQDITRKDGALLIFDEVMTGFRVHKGSAQGMYNIQPDLTTLGKIVGGGLPVGAFGGRADVMSYIAPEGPVYQAGTLSGNPLAVSAGLSTLSHLDDALYERVAQATDALVAGLKALAAKHKVQMATNHVCGMFGLFFDVEQVENFDHVSNSNVEKFNRFFHAMLDNGVYLAPSAFEAGFVSGTHNSEAIEATINMYDVFGLGNALVDTEVNIDEGFLHTHRIAKGHMTLVDTELMQSLVAAVAELPKNSCSGGSAANTIYAVQGLGLKACYNCRLAHDQTGDFFVQDLTASGVEINANAQGNSDTEGPGNSGQCLVLITADAERTMMTDLGVSVELSINEVNTEALQNSRYYYVEGYMAASPSATAASVYCRELSETHGIDVAVSLSDVSMVEFCRDGLHQMLGNGINQLFCNEEEALSWANTDRIDIAIKELKDIAPEVYVTLGAKGSIAVAREGGGEAPGVAVKPVDTTGAGDIYAGAVLAARCRGATPAQAAHFANRCAAELITHYGARLTAIEDYQRLLEQHG</sequence>
<proteinExistence type="inferred from homology"/>
<dbReference type="CDD" id="cd01168">
    <property type="entry name" value="adenosine_kinase"/>
    <property type="match status" value="1"/>
</dbReference>
<dbReference type="Pfam" id="PF00294">
    <property type="entry name" value="PfkB"/>
    <property type="match status" value="1"/>
</dbReference>
<dbReference type="Proteomes" id="UP000649617">
    <property type="component" value="Unassembled WGS sequence"/>
</dbReference>
<dbReference type="PANTHER" id="PTHR43713">
    <property type="entry name" value="GLUTAMATE-1-SEMIALDEHYDE 2,1-AMINOMUTASE"/>
    <property type="match status" value="1"/>
</dbReference>
<dbReference type="Gene3D" id="3.40.1190.20">
    <property type="match status" value="1"/>
</dbReference>
<dbReference type="SUPFAM" id="SSF53613">
    <property type="entry name" value="Ribokinase-like"/>
    <property type="match status" value="1"/>
</dbReference>
<dbReference type="FunFam" id="3.40.640.10:FF:000021">
    <property type="entry name" value="Glutamate-1-semialdehyde 2,1-aminomutase"/>
    <property type="match status" value="1"/>
</dbReference>
<keyword evidence="8" id="KW-0413">Isomerase</keyword>
<keyword evidence="12" id="KW-1185">Reference proteome</keyword>
<dbReference type="Gene3D" id="3.30.1110.10">
    <property type="match status" value="1"/>
</dbReference>
<keyword evidence="5" id="KW-0808">Transferase</keyword>
<keyword evidence="7" id="KW-0663">Pyridoxal phosphate</keyword>
<dbReference type="InterPro" id="IPR015421">
    <property type="entry name" value="PyrdxlP-dep_Trfase_major"/>
</dbReference>
<dbReference type="GO" id="GO:0008483">
    <property type="term" value="F:transaminase activity"/>
    <property type="evidence" value="ECO:0007669"/>
    <property type="project" value="InterPro"/>
</dbReference>
<dbReference type="Gene3D" id="3.90.1150.10">
    <property type="entry name" value="Aspartate Aminotransferase, domain 1"/>
    <property type="match status" value="1"/>
</dbReference>
<accession>A0A812RKU7</accession>
<evidence type="ECO:0000256" key="5">
    <source>
        <dbReference type="ARBA" id="ARBA00022679"/>
    </source>
</evidence>
<evidence type="ECO:0000256" key="9">
    <source>
        <dbReference type="ARBA" id="ARBA00023244"/>
    </source>
</evidence>
<dbReference type="GO" id="GO:0006782">
    <property type="term" value="P:protoporphyrinogen IX biosynthetic process"/>
    <property type="evidence" value="ECO:0007669"/>
    <property type="project" value="UniProtKB-UniPathway"/>
</dbReference>
<dbReference type="GO" id="GO:0016301">
    <property type="term" value="F:kinase activity"/>
    <property type="evidence" value="ECO:0007669"/>
    <property type="project" value="UniProtKB-KW"/>
</dbReference>
<dbReference type="GO" id="GO:0030170">
    <property type="term" value="F:pyridoxal phosphate binding"/>
    <property type="evidence" value="ECO:0007669"/>
    <property type="project" value="InterPro"/>
</dbReference>
<protein>
    <recommendedName>
        <fullName evidence="4">glutamate-1-semialdehyde 2,1-aminomutase</fullName>
        <ecNumber evidence="4">5.4.3.8</ecNumber>
    </recommendedName>
</protein>
<dbReference type="InterPro" id="IPR015422">
    <property type="entry name" value="PyrdxlP-dep_Trfase_small"/>
</dbReference>
<dbReference type="InterPro" id="IPR002173">
    <property type="entry name" value="Carboh/pur_kinase_PfkB_CS"/>
</dbReference>
<evidence type="ECO:0000313" key="12">
    <source>
        <dbReference type="Proteomes" id="UP000649617"/>
    </source>
</evidence>
<dbReference type="InterPro" id="IPR029056">
    <property type="entry name" value="Ribokinase-like"/>
</dbReference>
<dbReference type="InterPro" id="IPR015424">
    <property type="entry name" value="PyrdxlP-dep_Trfase"/>
</dbReference>
<organism evidence="11 12">
    <name type="scientific">Symbiodinium pilosum</name>
    <name type="common">Dinoflagellate</name>
    <dbReference type="NCBI Taxonomy" id="2952"/>
    <lineage>
        <taxon>Eukaryota</taxon>
        <taxon>Sar</taxon>
        <taxon>Alveolata</taxon>
        <taxon>Dinophyceae</taxon>
        <taxon>Suessiales</taxon>
        <taxon>Symbiodiniaceae</taxon>
        <taxon>Symbiodinium</taxon>
    </lineage>
</organism>
<dbReference type="Gene3D" id="3.40.640.10">
    <property type="entry name" value="Type I PLP-dependent aspartate aminotransferase-like (Major domain)"/>
    <property type="match status" value="1"/>
</dbReference>
<dbReference type="InterPro" id="IPR011611">
    <property type="entry name" value="PfkB_dom"/>
</dbReference>
<evidence type="ECO:0000256" key="1">
    <source>
        <dbReference type="ARBA" id="ARBA00001933"/>
    </source>
</evidence>
<dbReference type="InterPro" id="IPR049704">
    <property type="entry name" value="Aminotrans_3_PPA_site"/>
</dbReference>
<reference evidence="11" key="1">
    <citation type="submission" date="2021-02" db="EMBL/GenBank/DDBJ databases">
        <authorList>
            <person name="Dougan E. K."/>
            <person name="Rhodes N."/>
            <person name="Thang M."/>
            <person name="Chan C."/>
        </authorList>
    </citation>
    <scope>NUCLEOTIDE SEQUENCE</scope>
</reference>
<evidence type="ECO:0000256" key="4">
    <source>
        <dbReference type="ARBA" id="ARBA00012143"/>
    </source>
</evidence>
<dbReference type="UniPathway" id="UPA00251">
    <property type="reaction ID" value="UER00317"/>
</dbReference>
<evidence type="ECO:0000313" key="11">
    <source>
        <dbReference type="EMBL" id="CAE7443755.1"/>
    </source>
</evidence>
<dbReference type="NCBIfam" id="NF000818">
    <property type="entry name" value="PRK00062.1"/>
    <property type="match status" value="1"/>
</dbReference>
<dbReference type="EMBL" id="CAJNIZ010020668">
    <property type="protein sequence ID" value="CAE7443755.1"/>
    <property type="molecule type" value="Genomic_DNA"/>
</dbReference>
<keyword evidence="9" id="KW-0627">Porphyrin biosynthesis</keyword>
<evidence type="ECO:0000256" key="6">
    <source>
        <dbReference type="ARBA" id="ARBA00022777"/>
    </source>
</evidence>
<dbReference type="InterPro" id="IPR005814">
    <property type="entry name" value="Aminotrans_3"/>
</dbReference>
<dbReference type="NCBIfam" id="TIGR00713">
    <property type="entry name" value="hemL"/>
    <property type="match status" value="1"/>
</dbReference>
<feature type="domain" description="Carbohydrate kinase PfkB" evidence="10">
    <location>
        <begin position="474"/>
        <end position="736"/>
    </location>
</feature>
<dbReference type="Pfam" id="PF00202">
    <property type="entry name" value="Aminotran_3"/>
    <property type="match status" value="1"/>
</dbReference>
<keyword evidence="6" id="KW-0418">Kinase</keyword>
<dbReference type="PROSITE" id="PS00584">
    <property type="entry name" value="PFKB_KINASES_2"/>
    <property type="match status" value="1"/>
</dbReference>
<evidence type="ECO:0000256" key="3">
    <source>
        <dbReference type="ARBA" id="ARBA00008981"/>
    </source>
</evidence>